<dbReference type="EMBL" id="HG719459">
    <property type="protein sequence ID" value="CDJ58058.1"/>
    <property type="molecule type" value="Genomic_DNA"/>
</dbReference>
<dbReference type="GeneID" id="25338705"/>
<keyword evidence="3" id="KW-1185">Reference proteome</keyword>
<feature type="region of interest" description="Disordered" evidence="1">
    <location>
        <begin position="21"/>
        <end position="61"/>
    </location>
</feature>
<dbReference type="VEuPathDB" id="ToxoDB:EMWEY_00047190"/>
<dbReference type="Proteomes" id="UP000030763">
    <property type="component" value="Unassembled WGS sequence"/>
</dbReference>
<proteinExistence type="predicted"/>
<organism evidence="2 3">
    <name type="scientific">Eimeria maxima</name>
    <name type="common">Coccidian parasite</name>
    <dbReference type="NCBI Taxonomy" id="5804"/>
    <lineage>
        <taxon>Eukaryota</taxon>
        <taxon>Sar</taxon>
        <taxon>Alveolata</taxon>
        <taxon>Apicomplexa</taxon>
        <taxon>Conoidasida</taxon>
        <taxon>Coccidia</taxon>
        <taxon>Eucoccidiorida</taxon>
        <taxon>Eimeriorina</taxon>
        <taxon>Eimeriidae</taxon>
        <taxon>Eimeria</taxon>
    </lineage>
</organism>
<feature type="compositionally biased region" description="Basic residues" evidence="1">
    <location>
        <begin position="30"/>
        <end position="40"/>
    </location>
</feature>
<sequence>MINRVQRFGCLTRKYTGVGMRGSMEGHGLKEKKRRQRGMQKKNLSTVPSTGSGEALRLSKGGQAASRQGTLWYGLTQLNGASRQPWWGLATSKEDNYISSWLVAGKAFERYRRAVAGVQKVASLVRLNRYEEEGALASTAPELHN</sequence>
<evidence type="ECO:0000313" key="3">
    <source>
        <dbReference type="Proteomes" id="UP000030763"/>
    </source>
</evidence>
<dbReference type="AlphaFoldDB" id="U6M4S9"/>
<evidence type="ECO:0000256" key="1">
    <source>
        <dbReference type="SAM" id="MobiDB-lite"/>
    </source>
</evidence>
<protein>
    <submittedName>
        <fullName evidence="2">Uncharacterized protein</fullName>
    </submittedName>
</protein>
<dbReference type="RefSeq" id="XP_013334706.1">
    <property type="nucleotide sequence ID" value="XM_013479252.1"/>
</dbReference>
<feature type="compositionally biased region" description="Polar residues" evidence="1">
    <location>
        <begin position="42"/>
        <end position="52"/>
    </location>
</feature>
<reference evidence="2" key="2">
    <citation type="submission" date="2013-10" db="EMBL/GenBank/DDBJ databases">
        <authorList>
            <person name="Aslett M."/>
        </authorList>
    </citation>
    <scope>NUCLEOTIDE SEQUENCE [LARGE SCALE GENOMIC DNA]</scope>
    <source>
        <strain evidence="2">Weybridge</strain>
    </source>
</reference>
<reference evidence="2" key="1">
    <citation type="submission" date="2013-10" db="EMBL/GenBank/DDBJ databases">
        <title>Genomic analysis of the causative agents of coccidiosis in chickens.</title>
        <authorList>
            <person name="Reid A.J."/>
            <person name="Blake D."/>
            <person name="Billington K."/>
            <person name="Browne H."/>
            <person name="Dunn M."/>
            <person name="Hung S."/>
            <person name="Kawahara F."/>
            <person name="Miranda-Saavedra D."/>
            <person name="Mourier T."/>
            <person name="Nagra H."/>
            <person name="Otto T.D."/>
            <person name="Rawlings N."/>
            <person name="Sanchez A."/>
            <person name="Sanders M."/>
            <person name="Subramaniam C."/>
            <person name="Tay Y."/>
            <person name="Dear P."/>
            <person name="Doerig C."/>
            <person name="Gruber A."/>
            <person name="Parkinson J."/>
            <person name="Shirley M."/>
            <person name="Wan K.L."/>
            <person name="Berriman M."/>
            <person name="Tomley F."/>
            <person name="Pain A."/>
        </authorList>
    </citation>
    <scope>NUCLEOTIDE SEQUENCE [LARGE SCALE GENOMIC DNA]</scope>
    <source>
        <strain evidence="2">Weybridge</strain>
    </source>
</reference>
<evidence type="ECO:0000313" key="2">
    <source>
        <dbReference type="EMBL" id="CDJ58058.1"/>
    </source>
</evidence>
<accession>U6M4S9</accession>
<name>U6M4S9_EIMMA</name>
<gene>
    <name evidence="2" type="ORF">EMWEY_00047190</name>
</gene>